<dbReference type="InterPro" id="IPR003578">
    <property type="entry name" value="Small_GTPase_Rho"/>
</dbReference>
<keyword evidence="2" id="KW-0813">Transport</keyword>
<dbReference type="GO" id="GO:0006887">
    <property type="term" value="P:exocytosis"/>
    <property type="evidence" value="ECO:0007669"/>
    <property type="project" value="InterPro"/>
</dbReference>
<feature type="domain" description="Exocyst complex subunit Exo70 C-terminal" evidence="8">
    <location>
        <begin position="496"/>
        <end position="871"/>
    </location>
</feature>
<dbReference type="EMBL" id="CAJNRG010015150">
    <property type="protein sequence ID" value="CAF2162250.1"/>
    <property type="molecule type" value="Genomic_DNA"/>
</dbReference>
<comment type="caution">
    <text evidence="9">The sequence shown here is derived from an EMBL/GenBank/DDBJ whole genome shotgun (WGS) entry which is preliminary data.</text>
</comment>
<dbReference type="InterPro" id="IPR005225">
    <property type="entry name" value="Small_GTP-bd"/>
</dbReference>
<dbReference type="SMART" id="SM00174">
    <property type="entry name" value="RHO"/>
    <property type="match status" value="1"/>
</dbReference>
<dbReference type="GO" id="GO:0005525">
    <property type="term" value="F:GTP binding"/>
    <property type="evidence" value="ECO:0007669"/>
    <property type="project" value="UniProtKB-KW"/>
</dbReference>
<dbReference type="AlphaFoldDB" id="A0A816YLV5"/>
<dbReference type="Gene3D" id="3.40.50.300">
    <property type="entry name" value="P-loop containing nucleotide triphosphate hydrolases"/>
    <property type="match status" value="1"/>
</dbReference>
<keyword evidence="4" id="KW-0547">Nucleotide-binding</keyword>
<dbReference type="SMART" id="SM00175">
    <property type="entry name" value="RAB"/>
    <property type="match status" value="1"/>
</dbReference>
<dbReference type="Gene3D" id="1.20.1280.170">
    <property type="entry name" value="Exocyst complex component Exo70"/>
    <property type="match status" value="2"/>
</dbReference>
<dbReference type="FunFam" id="3.40.50.300:FF:000088">
    <property type="entry name" value="Ras-related C3 botulinum toxin substrate 1"/>
    <property type="match status" value="1"/>
</dbReference>
<dbReference type="SUPFAM" id="SSF74788">
    <property type="entry name" value="Cullin repeat-like"/>
    <property type="match status" value="1"/>
</dbReference>
<dbReference type="InterPro" id="IPR027417">
    <property type="entry name" value="P-loop_NTPase"/>
</dbReference>
<dbReference type="Pfam" id="PF03081">
    <property type="entry name" value="Exo70_C"/>
    <property type="match status" value="1"/>
</dbReference>
<dbReference type="PROSITE" id="PS51419">
    <property type="entry name" value="RAB"/>
    <property type="match status" value="1"/>
</dbReference>
<evidence type="ECO:0000313" key="10">
    <source>
        <dbReference type="Proteomes" id="UP000663887"/>
    </source>
</evidence>
<dbReference type="Pfam" id="PF00071">
    <property type="entry name" value="Ras"/>
    <property type="match status" value="1"/>
</dbReference>
<dbReference type="InterPro" id="IPR016159">
    <property type="entry name" value="Cullin_repeat-like_dom_sf"/>
</dbReference>
<dbReference type="PROSITE" id="PS51420">
    <property type="entry name" value="RHO"/>
    <property type="match status" value="1"/>
</dbReference>
<dbReference type="PROSITE" id="PS51421">
    <property type="entry name" value="RAS"/>
    <property type="match status" value="1"/>
</dbReference>
<gene>
    <name evidence="9" type="ORF">XDN619_LOCUS30555</name>
</gene>
<reference evidence="9" key="1">
    <citation type="submission" date="2021-02" db="EMBL/GenBank/DDBJ databases">
        <authorList>
            <person name="Nowell W R."/>
        </authorList>
    </citation>
    <scope>NUCLEOTIDE SEQUENCE</scope>
</reference>
<protein>
    <recommendedName>
        <fullName evidence="8">Exocyst complex subunit Exo70 C-terminal domain-containing protein</fullName>
    </recommendedName>
</protein>
<dbReference type="SMART" id="SM00173">
    <property type="entry name" value="RAS"/>
    <property type="match status" value="1"/>
</dbReference>
<keyword evidence="3" id="KW-0488">Methylation</keyword>
<evidence type="ECO:0000256" key="1">
    <source>
        <dbReference type="ARBA" id="ARBA00006756"/>
    </source>
</evidence>
<keyword evidence="7" id="KW-0636">Prenylation</keyword>
<evidence type="ECO:0000256" key="5">
    <source>
        <dbReference type="ARBA" id="ARBA00023134"/>
    </source>
</evidence>
<comment type="similarity">
    <text evidence="1">Belongs to the EXO70 family.</text>
</comment>
<dbReference type="InterPro" id="IPR001806">
    <property type="entry name" value="Small_GTPase"/>
</dbReference>
<dbReference type="GO" id="GO:0000145">
    <property type="term" value="C:exocyst"/>
    <property type="evidence" value="ECO:0007669"/>
    <property type="project" value="InterPro"/>
</dbReference>
<dbReference type="PANTHER" id="PTHR24072">
    <property type="entry name" value="RHO FAMILY GTPASE"/>
    <property type="match status" value="1"/>
</dbReference>
<dbReference type="CDD" id="cd01871">
    <property type="entry name" value="Rac1_like"/>
    <property type="match status" value="1"/>
</dbReference>
<evidence type="ECO:0000256" key="3">
    <source>
        <dbReference type="ARBA" id="ARBA00022481"/>
    </source>
</evidence>
<organism evidence="9 10">
    <name type="scientific">Rotaria magnacalcarata</name>
    <dbReference type="NCBI Taxonomy" id="392030"/>
    <lineage>
        <taxon>Eukaryota</taxon>
        <taxon>Metazoa</taxon>
        <taxon>Spiralia</taxon>
        <taxon>Gnathifera</taxon>
        <taxon>Rotifera</taxon>
        <taxon>Eurotatoria</taxon>
        <taxon>Bdelloidea</taxon>
        <taxon>Philodinida</taxon>
        <taxon>Philodinidae</taxon>
        <taxon>Rotaria</taxon>
    </lineage>
</organism>
<dbReference type="SMART" id="SM00176">
    <property type="entry name" value="RAN"/>
    <property type="match status" value="1"/>
</dbReference>
<evidence type="ECO:0000256" key="2">
    <source>
        <dbReference type="ARBA" id="ARBA00022448"/>
    </source>
</evidence>
<dbReference type="NCBIfam" id="TIGR00231">
    <property type="entry name" value="small_GTP"/>
    <property type="match status" value="1"/>
</dbReference>
<evidence type="ECO:0000313" key="9">
    <source>
        <dbReference type="EMBL" id="CAF2162250.1"/>
    </source>
</evidence>
<dbReference type="GO" id="GO:0005546">
    <property type="term" value="F:phosphatidylinositol-4,5-bisphosphate binding"/>
    <property type="evidence" value="ECO:0007669"/>
    <property type="project" value="InterPro"/>
</dbReference>
<dbReference type="SUPFAM" id="SSF52540">
    <property type="entry name" value="P-loop containing nucleoside triphosphate hydrolases"/>
    <property type="match status" value="1"/>
</dbReference>
<evidence type="ECO:0000256" key="6">
    <source>
        <dbReference type="ARBA" id="ARBA00023288"/>
    </source>
</evidence>
<sequence>MQALKCVVVGDGAVGKTCLLISYTTNTFPGEYIPTVFDNYSANVMVDGKPINLGLWDTAGQEDYDRLRPLSYPQTDVFIICFSLVSPASFENVRAKWFPEVSHHCPDTPIILVGTKVDLRDDKSVIDKLREKKLSPISTLQGESMRKEIGALKYLECSALTQKGLKTVFDEAIHCYVKTMTGGGESMTSTRTSEVKLQEEKRRLALLQESLSRSNALTSGMVATLDSFERKLKSLDELVTPVYEATNELSLLLNNVDKSLSIVDSVLHYYEICGELKPTVSSGPGGNLTDYLTELDRLEDAVKYFKRVTAVAERERVTQLYDLGRKRLVEETDKLILRYANPLSPKEVIELCESINTSNKNDIHSMQEADMAVLRAIIEWFSSHGFRQGLIDSYSIKRGTMIRRSLQLLEEHVRKTSIRRGSTLLVTSSPNMSQHGSSGSDTLRKQGRKLGEMSRRLIRSPATSTLPRGMNSPLSSSVTVMDDTIIIETSDDHDTNNYKLLLDAFIALLQRDRDLLNYVFPKELQSLVFTKLIELPLVHMREVALNLCESIERLPHKLDAGKFAVYGLFSILKWFLKSRPTFSKLYQESDVARRQQFTTLSATFEQSAVNCLRAVLDEVRLDASPPSQGGNVHPLTSHVLAFMEGLLGYEETAAIIASIYVEQDQRMNSAGLTGTDKGLYDLGTYFAQLVRWLHASLSKKTDGYISRHDTTIRAIFLLNNVNYLLKRLENSPLLVMIQRCQPDLKSKYEDDFKTSLKDYTKCYTPLIIAIQQMLEYDNVNRLSDGKLRDRDREQLKESFATLNAAIDNLRQQCQEYIVSDIDLRDRLRTEGKLLIMDMFRTYYNKFSNKDFTRNREKYIRYDPRILESIIDNFFEHHS</sequence>
<name>A0A816YLV5_9BILA</name>
<dbReference type="InterPro" id="IPR046364">
    <property type="entry name" value="Exo70_C"/>
</dbReference>
<evidence type="ECO:0000259" key="8">
    <source>
        <dbReference type="Pfam" id="PF03081"/>
    </source>
</evidence>
<dbReference type="Proteomes" id="UP000663887">
    <property type="component" value="Unassembled WGS sequence"/>
</dbReference>
<proteinExistence type="inferred from homology"/>
<dbReference type="GO" id="GO:0007264">
    <property type="term" value="P:small GTPase-mediated signal transduction"/>
    <property type="evidence" value="ECO:0007669"/>
    <property type="project" value="InterPro"/>
</dbReference>
<keyword evidence="6" id="KW-0449">Lipoprotein</keyword>
<accession>A0A816YLV5</accession>
<evidence type="ECO:0000256" key="7">
    <source>
        <dbReference type="ARBA" id="ARBA00023289"/>
    </source>
</evidence>
<evidence type="ECO:0000256" key="4">
    <source>
        <dbReference type="ARBA" id="ARBA00022741"/>
    </source>
</evidence>
<dbReference type="GO" id="GO:0003924">
    <property type="term" value="F:GTPase activity"/>
    <property type="evidence" value="ECO:0007669"/>
    <property type="project" value="InterPro"/>
</dbReference>
<keyword evidence="5" id="KW-0342">GTP-binding</keyword>
<dbReference type="PRINTS" id="PR00449">
    <property type="entry name" value="RASTRNSFRMNG"/>
</dbReference>